<keyword evidence="3" id="KW-1185">Reference proteome</keyword>
<evidence type="ECO:0000313" key="3">
    <source>
        <dbReference type="Proteomes" id="UP001157069"/>
    </source>
</evidence>
<name>A0ABQ6JUP0_9MICO</name>
<dbReference type="Proteomes" id="UP001157069">
    <property type="component" value="Unassembled WGS sequence"/>
</dbReference>
<feature type="region of interest" description="Disordered" evidence="1">
    <location>
        <begin position="237"/>
        <end position="262"/>
    </location>
</feature>
<sequence length="278" mass="30133">MRVAGQAPLPRRPAQHGTVDRGQHARHEPVAQGGHPGQRQLANRARRSDTERRGPRGILRSGPSALLIAAVQQRLDGRRTGEHEGTDADRAADLVRRDRHGIRPHRVHVDRHLPERRDGVEVHGHAVAVRELDDLGHGLQRADLVVGPQGRHEGDLVGVDRERRRERIEADAALAVEFDPIDARVLVAAEPLDGVEGRVVLAEGAMIRGRRACALRAQNMPFTARLIDSVPPLVSTTSTGSAPSAWAIASRPDSSSSRAAWPAPWIEAGLPTSRSASV</sequence>
<evidence type="ECO:0000256" key="1">
    <source>
        <dbReference type="SAM" id="MobiDB-lite"/>
    </source>
</evidence>
<protein>
    <submittedName>
        <fullName evidence="2">Uncharacterized protein</fullName>
    </submittedName>
</protein>
<reference evidence="3" key="1">
    <citation type="journal article" date="2019" name="Int. J. Syst. Evol. Microbiol.">
        <title>The Global Catalogue of Microorganisms (GCM) 10K type strain sequencing project: providing services to taxonomists for standard genome sequencing and annotation.</title>
        <authorList>
            <consortium name="The Broad Institute Genomics Platform"/>
            <consortium name="The Broad Institute Genome Sequencing Center for Infectious Disease"/>
            <person name="Wu L."/>
            <person name="Ma J."/>
        </authorList>
    </citation>
    <scope>NUCLEOTIDE SEQUENCE [LARGE SCALE GENOMIC DNA]</scope>
    <source>
        <strain evidence="3">NBRC 108755</strain>
    </source>
</reference>
<organism evidence="2 3">
    <name type="scientific">Homoserinibacter gongjuensis</name>
    <dbReference type="NCBI Taxonomy" id="1162968"/>
    <lineage>
        <taxon>Bacteria</taxon>
        <taxon>Bacillati</taxon>
        <taxon>Actinomycetota</taxon>
        <taxon>Actinomycetes</taxon>
        <taxon>Micrococcales</taxon>
        <taxon>Microbacteriaceae</taxon>
        <taxon>Homoserinibacter</taxon>
    </lineage>
</organism>
<feature type="compositionally biased region" description="Basic and acidic residues" evidence="1">
    <location>
        <begin position="18"/>
        <end position="29"/>
    </location>
</feature>
<dbReference type="EMBL" id="BSVA01000001">
    <property type="protein sequence ID" value="GMA91898.1"/>
    <property type="molecule type" value="Genomic_DNA"/>
</dbReference>
<feature type="region of interest" description="Disordered" evidence="1">
    <location>
        <begin position="1"/>
        <end position="64"/>
    </location>
</feature>
<accession>A0ABQ6JUP0</accession>
<comment type="caution">
    <text evidence="2">The sequence shown here is derived from an EMBL/GenBank/DDBJ whole genome shotgun (WGS) entry which is preliminary data.</text>
</comment>
<evidence type="ECO:0000313" key="2">
    <source>
        <dbReference type="EMBL" id="GMA91898.1"/>
    </source>
</evidence>
<gene>
    <name evidence="2" type="ORF">GCM10025869_24270</name>
</gene>
<feature type="compositionally biased region" description="Low complexity" evidence="1">
    <location>
        <begin position="246"/>
        <end position="262"/>
    </location>
</feature>
<proteinExistence type="predicted"/>